<sequence>MVDECLPATPPSRSDGRGGTVTGSALNEPADAPATAASGPARGQMILWKIRRLAFAHVILIAASLALLALDPYHLFTKFDGAARDLAANVWSVSYPRTNRPKVAVVTVGEDYLRNWDAAWPLPLRDHADLIEQMALARPKGIMIDFLFVDARHGPADIAAFTRRLAAVADATPVYLAVASGPDGEVVILPELRNLANTHPNIELVSVGAPREMAENGGYSVRGVVSPTVDRAAMTLLRRFYPDVARSVAERNISLIDIYWSAPPGDCTTKDADGLSVCSRISGGRLGRAVKLAFGFAPISAPGLGLPERYRLEGRPIASVSAADLPGQAPDRFAQLADAVVFYGGAFAFNAGDQEATPVYGMLPSVYAHAMALDNLVTLRGAAWRAEPPFGLEPKAYRMLEAFTLLLFSFLLASGLAWLNVVVRGEPVDSGRLAVADITANRIPMAGAIVLVALIEWFGLHISPGYWVGAWSATAAVGVGVGFMSRRLGRKTEGRATG</sequence>
<feature type="region of interest" description="Disordered" evidence="1">
    <location>
        <begin position="1"/>
        <end position="38"/>
    </location>
</feature>
<evidence type="ECO:0000256" key="1">
    <source>
        <dbReference type="SAM" id="MobiDB-lite"/>
    </source>
</evidence>
<keyword evidence="2" id="KW-1133">Transmembrane helix</keyword>
<dbReference type="InterPro" id="IPR007890">
    <property type="entry name" value="CHASE2"/>
</dbReference>
<accession>A0A2D2AZ06</accession>
<keyword evidence="5" id="KW-1185">Reference proteome</keyword>
<organism evidence="4 5">
    <name type="scientific">Caulobacter mirabilis</name>
    <dbReference type="NCBI Taxonomy" id="69666"/>
    <lineage>
        <taxon>Bacteria</taxon>
        <taxon>Pseudomonadati</taxon>
        <taxon>Pseudomonadota</taxon>
        <taxon>Alphaproteobacteria</taxon>
        <taxon>Caulobacterales</taxon>
        <taxon>Caulobacteraceae</taxon>
        <taxon>Caulobacter</taxon>
    </lineage>
</organism>
<dbReference type="SMART" id="SM01080">
    <property type="entry name" value="CHASE2"/>
    <property type="match status" value="1"/>
</dbReference>
<dbReference type="KEGG" id="cmb:CSW64_12700"/>
<dbReference type="EMBL" id="CP024201">
    <property type="protein sequence ID" value="ATQ43214.1"/>
    <property type="molecule type" value="Genomic_DNA"/>
</dbReference>
<feature type="transmembrane region" description="Helical" evidence="2">
    <location>
        <begin position="402"/>
        <end position="423"/>
    </location>
</feature>
<keyword evidence="2" id="KW-0812">Transmembrane</keyword>
<evidence type="ECO:0000259" key="3">
    <source>
        <dbReference type="SMART" id="SM01080"/>
    </source>
</evidence>
<gene>
    <name evidence="4" type="ORF">CSW64_12700</name>
</gene>
<keyword evidence="2" id="KW-0472">Membrane</keyword>
<evidence type="ECO:0000256" key="2">
    <source>
        <dbReference type="SAM" id="Phobius"/>
    </source>
</evidence>
<name>A0A2D2AZ06_9CAUL</name>
<evidence type="ECO:0000313" key="5">
    <source>
        <dbReference type="Proteomes" id="UP000228945"/>
    </source>
</evidence>
<evidence type="ECO:0000313" key="4">
    <source>
        <dbReference type="EMBL" id="ATQ43214.1"/>
    </source>
</evidence>
<dbReference type="Pfam" id="PF05226">
    <property type="entry name" value="CHASE2"/>
    <property type="match status" value="1"/>
</dbReference>
<feature type="domain" description="CHASE2" evidence="3">
    <location>
        <begin position="76"/>
        <end position="412"/>
    </location>
</feature>
<dbReference type="Proteomes" id="UP000228945">
    <property type="component" value="Chromosome"/>
</dbReference>
<reference evidence="4 5" key="1">
    <citation type="submission" date="2017-10" db="EMBL/GenBank/DDBJ databases">
        <title>Genome sequence of Caulobacter mirabilis FWC38.</title>
        <authorList>
            <person name="Fiebig A."/>
            <person name="Crosson S."/>
        </authorList>
    </citation>
    <scope>NUCLEOTIDE SEQUENCE [LARGE SCALE GENOMIC DNA]</scope>
    <source>
        <strain evidence="4 5">FWC 38</strain>
    </source>
</reference>
<dbReference type="OrthoDB" id="7348688at2"/>
<protein>
    <recommendedName>
        <fullName evidence="3">CHASE2 domain-containing protein</fullName>
    </recommendedName>
</protein>
<feature type="compositionally biased region" description="Low complexity" evidence="1">
    <location>
        <begin position="25"/>
        <end position="38"/>
    </location>
</feature>
<feature type="transmembrane region" description="Helical" evidence="2">
    <location>
        <begin position="466"/>
        <end position="485"/>
    </location>
</feature>
<feature type="transmembrane region" description="Helical" evidence="2">
    <location>
        <begin position="53"/>
        <end position="70"/>
    </location>
</feature>
<proteinExistence type="predicted"/>
<dbReference type="AlphaFoldDB" id="A0A2D2AZ06"/>
<feature type="transmembrane region" description="Helical" evidence="2">
    <location>
        <begin position="443"/>
        <end position="460"/>
    </location>
</feature>